<comment type="similarity">
    <text evidence="1">Belongs to the ner transcriptional regulatory family.</text>
</comment>
<dbReference type="InterPro" id="IPR010982">
    <property type="entry name" value="Lambda_DNA-bd_dom_sf"/>
</dbReference>
<evidence type="ECO:0000313" key="7">
    <source>
        <dbReference type="Proteomes" id="UP000223606"/>
    </source>
</evidence>
<organism evidence="6 7">
    <name type="scientific">Hartmannibacter diazotrophicus</name>
    <dbReference type="NCBI Taxonomy" id="1482074"/>
    <lineage>
        <taxon>Bacteria</taxon>
        <taxon>Pseudomonadati</taxon>
        <taxon>Pseudomonadota</taxon>
        <taxon>Alphaproteobacteria</taxon>
        <taxon>Hyphomicrobiales</taxon>
        <taxon>Pleomorphomonadaceae</taxon>
        <taxon>Hartmannibacter</taxon>
    </lineage>
</organism>
<keyword evidence="3" id="KW-0238">DNA-binding</keyword>
<evidence type="ECO:0000256" key="3">
    <source>
        <dbReference type="ARBA" id="ARBA00023125"/>
    </source>
</evidence>
<evidence type="ECO:0000256" key="4">
    <source>
        <dbReference type="ARBA" id="ARBA00023163"/>
    </source>
</evidence>
<sequence length="92" mass="10247">MWILFQLRLKGESFTSLARKIGCSQQAVTQVSGGKPSFEIEKAIAKELGVPHADLFPEHFDSAGERIPLLRTSQRKRSEIAKSRNVDFGEAC</sequence>
<name>A0A2C9D6F6_9HYPH</name>
<evidence type="ECO:0000256" key="1">
    <source>
        <dbReference type="ARBA" id="ARBA00006157"/>
    </source>
</evidence>
<dbReference type="GO" id="GO:0003677">
    <property type="term" value="F:DNA binding"/>
    <property type="evidence" value="ECO:0007669"/>
    <property type="project" value="UniProtKB-KW"/>
</dbReference>
<dbReference type="Pfam" id="PF13693">
    <property type="entry name" value="HTH_35"/>
    <property type="match status" value="1"/>
</dbReference>
<keyword evidence="4" id="KW-0804">Transcription</keyword>
<reference evidence="7" key="1">
    <citation type="submission" date="2017-09" db="EMBL/GenBank/DDBJ databases">
        <title>Genome sequence of Nannocystis excedens DSM 71.</title>
        <authorList>
            <person name="Blom J."/>
        </authorList>
    </citation>
    <scope>NUCLEOTIDE SEQUENCE [LARGE SCALE GENOMIC DNA]</scope>
    <source>
        <strain evidence="7">type strain: E19</strain>
    </source>
</reference>
<evidence type="ECO:0000313" key="6">
    <source>
        <dbReference type="EMBL" id="SON55770.1"/>
    </source>
</evidence>
<proteinExistence type="inferred from homology"/>
<dbReference type="InterPro" id="IPR001387">
    <property type="entry name" value="Cro/C1-type_HTH"/>
</dbReference>
<accession>A0A2C9D6F6</accession>
<dbReference type="Proteomes" id="UP000223606">
    <property type="component" value="Chromosome 1"/>
</dbReference>
<dbReference type="Gene3D" id="1.10.260.40">
    <property type="entry name" value="lambda repressor-like DNA-binding domains"/>
    <property type="match status" value="1"/>
</dbReference>
<protein>
    <submittedName>
        <fullName evidence="6">Putative transcriptional regulator</fullName>
    </submittedName>
</protein>
<keyword evidence="7" id="KW-1185">Reference proteome</keyword>
<evidence type="ECO:0000259" key="5">
    <source>
        <dbReference type="Pfam" id="PF13693"/>
    </source>
</evidence>
<dbReference type="AlphaFoldDB" id="A0A2C9D6F6"/>
<dbReference type="InterPro" id="IPR038722">
    <property type="entry name" value="Ner_HTH_dom"/>
</dbReference>
<dbReference type="CDD" id="cd00093">
    <property type="entry name" value="HTH_XRE"/>
    <property type="match status" value="1"/>
</dbReference>
<dbReference type="KEGG" id="hdi:HDIA_2229"/>
<dbReference type="EMBL" id="LT960614">
    <property type="protein sequence ID" value="SON55770.1"/>
    <property type="molecule type" value="Genomic_DNA"/>
</dbReference>
<gene>
    <name evidence="6" type="ORF">HDIA_2229</name>
</gene>
<dbReference type="SUPFAM" id="SSF47413">
    <property type="entry name" value="lambda repressor-like DNA-binding domains"/>
    <property type="match status" value="1"/>
</dbReference>
<feature type="domain" description="Ner winged helix-turn-helix DNA-binding" evidence="5">
    <location>
        <begin position="3"/>
        <end position="67"/>
    </location>
</feature>
<evidence type="ECO:0000256" key="2">
    <source>
        <dbReference type="ARBA" id="ARBA00023015"/>
    </source>
</evidence>
<keyword evidence="2" id="KW-0805">Transcription regulation</keyword>